<keyword evidence="2" id="KW-1185">Reference proteome</keyword>
<evidence type="ECO:0000313" key="2">
    <source>
        <dbReference type="Proteomes" id="UP000775547"/>
    </source>
</evidence>
<proteinExistence type="predicted"/>
<accession>A0A9P7K7V7</accession>
<dbReference type="AlphaFoldDB" id="A0A9P7K7V7"/>
<evidence type="ECO:0000313" key="1">
    <source>
        <dbReference type="EMBL" id="KAG5638191.1"/>
    </source>
</evidence>
<dbReference type="OrthoDB" id="3252634at2759"/>
<comment type="caution">
    <text evidence="1">The sequence shown here is derived from an EMBL/GenBank/DDBJ whole genome shotgun (WGS) entry which is preliminary data.</text>
</comment>
<protein>
    <submittedName>
        <fullName evidence="1">Uncharacterized protein</fullName>
    </submittedName>
</protein>
<reference evidence="1" key="1">
    <citation type="submission" date="2020-07" db="EMBL/GenBank/DDBJ databases">
        <authorList>
            <person name="Nieuwenhuis M."/>
            <person name="Van De Peppel L.J.J."/>
        </authorList>
    </citation>
    <scope>NUCLEOTIDE SEQUENCE</scope>
    <source>
        <strain evidence="1">AP01</strain>
        <tissue evidence="1">Mycelium</tissue>
    </source>
</reference>
<organism evidence="1 2">
    <name type="scientific">Asterophora parasitica</name>
    <dbReference type="NCBI Taxonomy" id="117018"/>
    <lineage>
        <taxon>Eukaryota</taxon>
        <taxon>Fungi</taxon>
        <taxon>Dikarya</taxon>
        <taxon>Basidiomycota</taxon>
        <taxon>Agaricomycotina</taxon>
        <taxon>Agaricomycetes</taxon>
        <taxon>Agaricomycetidae</taxon>
        <taxon>Agaricales</taxon>
        <taxon>Tricholomatineae</taxon>
        <taxon>Lyophyllaceae</taxon>
        <taxon>Asterophora</taxon>
    </lineage>
</organism>
<dbReference type="EMBL" id="JABCKV010002490">
    <property type="protein sequence ID" value="KAG5638191.1"/>
    <property type="molecule type" value="Genomic_DNA"/>
</dbReference>
<gene>
    <name evidence="1" type="ORF">DXG03_004195</name>
</gene>
<sequence length="197" mass="22014">MATKTMPGCNSPNAPIFDGKTVRELGQYFSDLELLFVDCGIMDEAKQKAYGCRYLNFDDHTLWKSVDGYATDSYAAWKTKIFELHPGSKENARFSQVDLDNLLTMAQSTGIKSLAELGKFHRTFLNITNFLISKGVLADMECNKEFRSVFSPPVWREIQNRLNIVKSDHVPGTPYSVAEIRAAAAFYFAQASATGSD</sequence>
<name>A0A9P7K7V7_9AGAR</name>
<feature type="non-terminal residue" evidence="1">
    <location>
        <position position="197"/>
    </location>
</feature>
<reference evidence="1" key="2">
    <citation type="submission" date="2021-10" db="EMBL/GenBank/DDBJ databases">
        <title>Phylogenomics reveals ancestral predisposition of the termite-cultivated fungus Termitomyces towards a domesticated lifestyle.</title>
        <authorList>
            <person name="Auxier B."/>
            <person name="Grum-Grzhimaylo A."/>
            <person name="Cardenas M.E."/>
            <person name="Lodge J.D."/>
            <person name="Laessoe T."/>
            <person name="Pedersen O."/>
            <person name="Smith M.E."/>
            <person name="Kuyper T.W."/>
            <person name="Franco-Molano E.A."/>
            <person name="Baroni T.J."/>
            <person name="Aanen D.K."/>
        </authorList>
    </citation>
    <scope>NUCLEOTIDE SEQUENCE</scope>
    <source>
        <strain evidence="1">AP01</strain>
        <tissue evidence="1">Mycelium</tissue>
    </source>
</reference>
<dbReference type="Proteomes" id="UP000775547">
    <property type="component" value="Unassembled WGS sequence"/>
</dbReference>